<comment type="caution">
    <text evidence="1">The sequence shown here is derived from an EMBL/GenBank/DDBJ whole genome shotgun (WGS) entry which is preliminary data.</text>
</comment>
<evidence type="ECO:0000313" key="2">
    <source>
        <dbReference type="Proteomes" id="UP000762676"/>
    </source>
</evidence>
<proteinExistence type="predicted"/>
<organism evidence="1 2">
    <name type="scientific">Elysia marginata</name>
    <dbReference type="NCBI Taxonomy" id="1093978"/>
    <lineage>
        <taxon>Eukaryota</taxon>
        <taxon>Metazoa</taxon>
        <taxon>Spiralia</taxon>
        <taxon>Lophotrochozoa</taxon>
        <taxon>Mollusca</taxon>
        <taxon>Gastropoda</taxon>
        <taxon>Heterobranchia</taxon>
        <taxon>Euthyneura</taxon>
        <taxon>Panpulmonata</taxon>
        <taxon>Sacoglossa</taxon>
        <taxon>Placobranchoidea</taxon>
        <taxon>Plakobranchidae</taxon>
        <taxon>Elysia</taxon>
    </lineage>
</organism>
<sequence>MIWMRTHRFGMGFHGEQGGEMVHSTTAKIEHWARGLSHGRQQWSLRWKHQFYRPPQSLHALRPSQDPMRNKYDILSLCTHHFHLQHHSFIRQIATPRHNQPDILIYDHLKHIQTEDS</sequence>
<dbReference type="AlphaFoldDB" id="A0AAV4G619"/>
<dbReference type="EMBL" id="BMAT01008240">
    <property type="protein sequence ID" value="GFR80899.1"/>
    <property type="molecule type" value="Genomic_DNA"/>
</dbReference>
<gene>
    <name evidence="1" type="ORF">ElyMa_004056700</name>
</gene>
<accession>A0AAV4G619</accession>
<reference evidence="1 2" key="1">
    <citation type="journal article" date="2021" name="Elife">
        <title>Chloroplast acquisition without the gene transfer in kleptoplastic sea slugs, Plakobranchus ocellatus.</title>
        <authorList>
            <person name="Maeda T."/>
            <person name="Takahashi S."/>
            <person name="Yoshida T."/>
            <person name="Shimamura S."/>
            <person name="Takaki Y."/>
            <person name="Nagai Y."/>
            <person name="Toyoda A."/>
            <person name="Suzuki Y."/>
            <person name="Arimoto A."/>
            <person name="Ishii H."/>
            <person name="Satoh N."/>
            <person name="Nishiyama T."/>
            <person name="Hasebe M."/>
            <person name="Maruyama T."/>
            <person name="Minagawa J."/>
            <person name="Obokata J."/>
            <person name="Shigenobu S."/>
        </authorList>
    </citation>
    <scope>NUCLEOTIDE SEQUENCE [LARGE SCALE GENOMIC DNA]</scope>
</reference>
<name>A0AAV4G619_9GAST</name>
<protein>
    <submittedName>
        <fullName evidence="1">Uncharacterized protein</fullName>
    </submittedName>
</protein>
<keyword evidence="2" id="KW-1185">Reference proteome</keyword>
<evidence type="ECO:0000313" key="1">
    <source>
        <dbReference type="EMBL" id="GFR80899.1"/>
    </source>
</evidence>
<dbReference type="Proteomes" id="UP000762676">
    <property type="component" value="Unassembled WGS sequence"/>
</dbReference>